<organism evidence="1 2">
    <name type="scientific">Durusdinium trenchii</name>
    <dbReference type="NCBI Taxonomy" id="1381693"/>
    <lineage>
        <taxon>Eukaryota</taxon>
        <taxon>Sar</taxon>
        <taxon>Alveolata</taxon>
        <taxon>Dinophyceae</taxon>
        <taxon>Suessiales</taxon>
        <taxon>Symbiodiniaceae</taxon>
        <taxon>Durusdinium</taxon>
    </lineage>
</organism>
<evidence type="ECO:0000313" key="1">
    <source>
        <dbReference type="EMBL" id="CAK9100733.1"/>
    </source>
</evidence>
<protein>
    <recommendedName>
        <fullName evidence="3">Peroxisomal membrane protein PEX16</fullName>
    </recommendedName>
</protein>
<evidence type="ECO:0000313" key="2">
    <source>
        <dbReference type="Proteomes" id="UP001642484"/>
    </source>
</evidence>
<evidence type="ECO:0008006" key="3">
    <source>
        <dbReference type="Google" id="ProtNLM"/>
    </source>
</evidence>
<name>A0ABP0RM56_9DINO</name>
<dbReference type="EMBL" id="CAXAMN010026128">
    <property type="protein sequence ID" value="CAK9100733.1"/>
    <property type="molecule type" value="Genomic_DNA"/>
</dbReference>
<keyword evidence="2" id="KW-1185">Reference proteome</keyword>
<dbReference type="Proteomes" id="UP001642484">
    <property type="component" value="Unassembled WGS sequence"/>
</dbReference>
<comment type="caution">
    <text evidence="1">The sequence shown here is derived from an EMBL/GenBank/DDBJ whole genome shotgun (WGS) entry which is preliminary data.</text>
</comment>
<reference evidence="1 2" key="1">
    <citation type="submission" date="2024-02" db="EMBL/GenBank/DDBJ databases">
        <authorList>
            <person name="Chen Y."/>
            <person name="Shah S."/>
            <person name="Dougan E. K."/>
            <person name="Thang M."/>
            <person name="Chan C."/>
        </authorList>
    </citation>
    <scope>NUCLEOTIDE SEQUENCE [LARGE SCALE GENOMIC DNA]</scope>
</reference>
<gene>
    <name evidence="1" type="ORF">CCMP2556_LOCUS47556</name>
</gene>
<sequence length="285" mass="32660">MIRLGVTGVKGDWPFLAKAGCLERHFGRAPKKGESRIAPKAICHLCLTGLPGYHISECSNNPRFEQTMDSAAAQVPWDTLSPLLEHLPNFPRAALMLRPDVWHNWHLGMGKAFLASAMEWMEVWLSDPSRVELVASEQRLQLVLLVLRSINELFRTLYRSGAWLDQATAKRVAFLGLQSMRGYRKLAVLSVALRQPRFPVYPKFHMLFHAFRFVELSAEANEWTESPLTDSCQMDETFIGVLSRYSRRVSPKDTISRTYDIYLTSLHQQWQRPLSKESEDDAEQL</sequence>
<accession>A0ABP0RM56</accession>
<proteinExistence type="predicted"/>